<keyword evidence="1" id="KW-1133">Transmembrane helix</keyword>
<sequence>MTTDEILLTALKSLAVGLMLGAVAYRMKGRSFIGWAAIGGAAAAIFPGLSLLALMALALLPAKKR</sequence>
<keyword evidence="1" id="KW-0812">Transmembrane</keyword>
<keyword evidence="3" id="KW-1185">Reference proteome</keyword>
<reference evidence="2 3" key="1">
    <citation type="journal article" date="2022" name="Int. J. Syst. Evol. Microbiol.">
        <title>Noviherbaspirillum aridicola sp. nov., isolated from an arid soil in Pakistan.</title>
        <authorList>
            <person name="Khan I.U."/>
            <person name="Saqib M."/>
            <person name="Amin A."/>
            <person name="Hussain F."/>
            <person name="Li L."/>
            <person name="Liu Y.H."/>
            <person name="Fang B.Z."/>
            <person name="Ahmed I."/>
            <person name="Li W.J."/>
        </authorList>
    </citation>
    <scope>NUCLEOTIDE SEQUENCE [LARGE SCALE GENOMIC DNA]</scope>
    <source>
        <strain evidence="2 3">NCCP-691</strain>
    </source>
</reference>
<name>A0ABQ4Q0E8_9BURK</name>
<accession>A0ABQ4Q0E8</accession>
<feature type="transmembrane region" description="Helical" evidence="1">
    <location>
        <begin position="32"/>
        <end position="60"/>
    </location>
</feature>
<dbReference type="Proteomes" id="UP000887222">
    <property type="component" value="Unassembled WGS sequence"/>
</dbReference>
<comment type="caution">
    <text evidence="2">The sequence shown here is derived from an EMBL/GenBank/DDBJ whole genome shotgun (WGS) entry which is preliminary data.</text>
</comment>
<dbReference type="RefSeq" id="WP_220806683.1">
    <property type="nucleotide sequence ID" value="NZ_BPMK01000002.1"/>
</dbReference>
<proteinExistence type="predicted"/>
<evidence type="ECO:0000256" key="1">
    <source>
        <dbReference type="SAM" id="Phobius"/>
    </source>
</evidence>
<dbReference type="EMBL" id="BPMK01000002">
    <property type="protein sequence ID" value="GIZ50507.1"/>
    <property type="molecule type" value="Genomic_DNA"/>
</dbReference>
<evidence type="ECO:0000313" key="2">
    <source>
        <dbReference type="EMBL" id="GIZ50507.1"/>
    </source>
</evidence>
<keyword evidence="1" id="KW-0472">Membrane</keyword>
<organism evidence="2 3">
    <name type="scientific">Noviherbaspirillum aridicola</name>
    <dbReference type="NCBI Taxonomy" id="2849687"/>
    <lineage>
        <taxon>Bacteria</taxon>
        <taxon>Pseudomonadati</taxon>
        <taxon>Pseudomonadota</taxon>
        <taxon>Betaproteobacteria</taxon>
        <taxon>Burkholderiales</taxon>
        <taxon>Oxalobacteraceae</taxon>
        <taxon>Noviherbaspirillum</taxon>
    </lineage>
</organism>
<protein>
    <submittedName>
        <fullName evidence="2">Uncharacterized protein</fullName>
    </submittedName>
</protein>
<gene>
    <name evidence="2" type="ORF">NCCP691_05210</name>
</gene>
<feature type="transmembrane region" description="Helical" evidence="1">
    <location>
        <begin position="6"/>
        <end position="25"/>
    </location>
</feature>
<evidence type="ECO:0000313" key="3">
    <source>
        <dbReference type="Proteomes" id="UP000887222"/>
    </source>
</evidence>